<dbReference type="eggNOG" id="COG3118">
    <property type="taxonomic scope" value="Bacteria"/>
</dbReference>
<dbReference type="Gene3D" id="2.40.160.20">
    <property type="match status" value="1"/>
</dbReference>
<evidence type="ECO:0000313" key="2">
    <source>
        <dbReference type="EMBL" id="ADU64970.1"/>
    </source>
</evidence>
<evidence type="ECO:0000313" key="3">
    <source>
        <dbReference type="Proteomes" id="UP000002572"/>
    </source>
</evidence>
<protein>
    <submittedName>
        <fullName evidence="2">Uncharacterized protein</fullName>
    </submittedName>
</protein>
<dbReference type="InParanoid" id="E6W631"/>
<evidence type="ECO:0000256" key="1">
    <source>
        <dbReference type="SAM" id="Phobius"/>
    </source>
</evidence>
<accession>E6W631</accession>
<dbReference type="KEGG" id="din:Selin_0213"/>
<feature type="transmembrane region" description="Helical" evidence="1">
    <location>
        <begin position="12"/>
        <end position="31"/>
    </location>
</feature>
<dbReference type="EMBL" id="CP002432">
    <property type="protein sequence ID" value="ADU64970.1"/>
    <property type="molecule type" value="Genomic_DNA"/>
</dbReference>
<dbReference type="Proteomes" id="UP000002572">
    <property type="component" value="Chromosome"/>
</dbReference>
<dbReference type="SUPFAM" id="SSF48452">
    <property type="entry name" value="TPR-like"/>
    <property type="match status" value="1"/>
</dbReference>
<dbReference type="Pfam" id="PF10082">
    <property type="entry name" value="BBP2_2"/>
    <property type="match status" value="1"/>
</dbReference>
<organism evidence="2 3">
    <name type="scientific">Desulfurispirillum indicum (strain ATCC BAA-1389 / DSM 22839 / S5)</name>
    <dbReference type="NCBI Taxonomy" id="653733"/>
    <lineage>
        <taxon>Bacteria</taxon>
        <taxon>Pseudomonadati</taxon>
        <taxon>Chrysiogenota</taxon>
        <taxon>Chrysiogenia</taxon>
        <taxon>Chrysiogenales</taxon>
        <taxon>Chrysiogenaceae</taxon>
        <taxon>Desulfurispirillum</taxon>
    </lineage>
</organism>
<name>E6W631_DESIS</name>
<dbReference type="HOGENOM" id="CLU_606536_0_0_0"/>
<dbReference type="STRING" id="653733.Selin_0213"/>
<keyword evidence="1" id="KW-0812">Transmembrane</keyword>
<keyword evidence="3" id="KW-1185">Reference proteome</keyword>
<proteinExistence type="predicted"/>
<gene>
    <name evidence="2" type="ordered locus">Selin_0213</name>
</gene>
<sequence>MNQPPWQGRTSFVFRLAMFAVVYYMCIVSVASQPLSLPPLAELQQQMQQRDYAGVYQKLELLEYEFAGNPAYDALFGLAALRSGDPARASWALERLVLVEPDNLNAKLALARAYMELNRFNRAQGLLDEVRQMQPAARILQAAEQLQAELEEKRAPKHWQLTGHIVAGTGYDTNVGSAPGTFIHEIAGPVRIDEEASAFSEIVLRHRLQYSSDEDWRFFGGYRLREYRPYSATDYLRHHFTTETGAIRNAGNWRLSLEPSLTKVWRDSDEESREGRITANTRYQINQRTYALGFITYSRLSYDQNTEDNGDFLVLGGGLAQMLSVSGKPLTLSTTAYYLSSDQPDSASGDMRSLGADINATWRLTQKMDANGRLGWIQRDYACSLHPAVCNSDRDDTQWRISIGGSYRLSERLRIESQVSHARQESNVDQYEYKRTVAKVSVRYEFKPWRK</sequence>
<dbReference type="AlphaFoldDB" id="E6W631"/>
<dbReference type="OrthoDB" id="8832982at2"/>
<dbReference type="SUPFAM" id="SSF56935">
    <property type="entry name" value="Porins"/>
    <property type="match status" value="1"/>
</dbReference>
<dbReference type="InterPro" id="IPR011990">
    <property type="entry name" value="TPR-like_helical_dom_sf"/>
</dbReference>
<reference evidence="2 3" key="1">
    <citation type="submission" date="2010-12" db="EMBL/GenBank/DDBJ databases">
        <title>Complete sequence of Desulfurispirillum indicum S5.</title>
        <authorList>
            <consortium name="US DOE Joint Genome Institute"/>
            <person name="Lucas S."/>
            <person name="Copeland A."/>
            <person name="Lapidus A."/>
            <person name="Cheng J.-F."/>
            <person name="Goodwin L."/>
            <person name="Pitluck S."/>
            <person name="Chertkov O."/>
            <person name="Held B."/>
            <person name="Detter J.C."/>
            <person name="Han C."/>
            <person name="Tapia R."/>
            <person name="Land M."/>
            <person name="Hauser L."/>
            <person name="Kyrpides N."/>
            <person name="Ivanova N."/>
            <person name="Mikhailova N."/>
            <person name="Haggblom M."/>
            <person name="Rauschenbach I."/>
            <person name="Bini E."/>
            <person name="Woyke T."/>
        </authorList>
    </citation>
    <scope>NUCLEOTIDE SEQUENCE [LARGE SCALE GENOMIC DNA]</scope>
    <source>
        <strain evidence="3">ATCC BAA-1389 / DSM 22839 / S5</strain>
    </source>
</reference>
<dbReference type="Gene3D" id="1.25.40.10">
    <property type="entry name" value="Tetratricopeptide repeat domain"/>
    <property type="match status" value="1"/>
</dbReference>
<dbReference type="Pfam" id="PF14559">
    <property type="entry name" value="TPR_19"/>
    <property type="match status" value="1"/>
</dbReference>
<dbReference type="InterPro" id="IPR018759">
    <property type="entry name" value="BBP2_2"/>
</dbReference>
<keyword evidence="1" id="KW-1133">Transmembrane helix</keyword>
<dbReference type="RefSeq" id="WP_013504859.1">
    <property type="nucleotide sequence ID" value="NC_014836.1"/>
</dbReference>
<keyword evidence="1" id="KW-0472">Membrane</keyword>